<dbReference type="Proteomes" id="UP000460949">
    <property type="component" value="Unassembled WGS sequence"/>
</dbReference>
<accession>A0A845DP85</accession>
<evidence type="ECO:0000313" key="4">
    <source>
        <dbReference type="Proteomes" id="UP000460949"/>
    </source>
</evidence>
<evidence type="ECO:0008006" key="5">
    <source>
        <dbReference type="Google" id="ProtNLM"/>
    </source>
</evidence>
<proteinExistence type="predicted"/>
<keyword evidence="2" id="KW-0812">Transmembrane</keyword>
<keyword evidence="2" id="KW-0472">Membrane</keyword>
<dbReference type="RefSeq" id="WP_160835178.1">
    <property type="nucleotide sequence ID" value="NZ_WMET01000001.1"/>
</dbReference>
<feature type="transmembrane region" description="Helical" evidence="2">
    <location>
        <begin position="38"/>
        <end position="61"/>
    </location>
</feature>
<protein>
    <recommendedName>
        <fullName evidence="5">Amino acid transporter</fullName>
    </recommendedName>
</protein>
<name>A0A845DP85_9BACI</name>
<organism evidence="3 4">
    <name type="scientific">Halobacillus litoralis</name>
    <dbReference type="NCBI Taxonomy" id="45668"/>
    <lineage>
        <taxon>Bacteria</taxon>
        <taxon>Bacillati</taxon>
        <taxon>Bacillota</taxon>
        <taxon>Bacilli</taxon>
        <taxon>Bacillales</taxon>
        <taxon>Bacillaceae</taxon>
        <taxon>Halobacillus</taxon>
    </lineage>
</organism>
<gene>
    <name evidence="3" type="ORF">GLW04_02440</name>
</gene>
<feature type="region of interest" description="Disordered" evidence="1">
    <location>
        <begin position="1"/>
        <end position="31"/>
    </location>
</feature>
<dbReference type="AlphaFoldDB" id="A0A845DP85"/>
<sequence>MSNHSNDDPSFNDAIDHQKKIEGYPKPSEGGLPGPIKWIGYVLFGGIALMMLFALIGNFIWN</sequence>
<feature type="compositionally biased region" description="Basic and acidic residues" evidence="1">
    <location>
        <begin position="14"/>
        <end position="23"/>
    </location>
</feature>
<comment type="caution">
    <text evidence="3">The sequence shown here is derived from an EMBL/GenBank/DDBJ whole genome shotgun (WGS) entry which is preliminary data.</text>
</comment>
<evidence type="ECO:0000313" key="3">
    <source>
        <dbReference type="EMBL" id="MYL18729.1"/>
    </source>
</evidence>
<evidence type="ECO:0000256" key="2">
    <source>
        <dbReference type="SAM" id="Phobius"/>
    </source>
</evidence>
<keyword evidence="2" id="KW-1133">Transmembrane helix</keyword>
<reference evidence="3 4" key="1">
    <citation type="submission" date="2019-11" db="EMBL/GenBank/DDBJ databases">
        <title>Genome sequences of 17 halophilic strains isolated from different environments.</title>
        <authorList>
            <person name="Furrow R.E."/>
        </authorList>
    </citation>
    <scope>NUCLEOTIDE SEQUENCE [LARGE SCALE GENOMIC DNA]</scope>
    <source>
        <strain evidence="3 4">22511_23_Filter</strain>
    </source>
</reference>
<evidence type="ECO:0000256" key="1">
    <source>
        <dbReference type="SAM" id="MobiDB-lite"/>
    </source>
</evidence>
<dbReference type="EMBL" id="WMET01000001">
    <property type="protein sequence ID" value="MYL18729.1"/>
    <property type="molecule type" value="Genomic_DNA"/>
</dbReference>